<dbReference type="eggNOG" id="ENOG502RSTQ">
    <property type="taxonomic scope" value="Eukaryota"/>
</dbReference>
<feature type="region of interest" description="Disordered" evidence="1">
    <location>
        <begin position="836"/>
        <end position="858"/>
    </location>
</feature>
<dbReference type="PANTHER" id="PTHR32488:SF80">
    <property type="entry name" value="ELYS-LIKE DOMAIN-CONTAINING PROTEIN"/>
    <property type="match status" value="1"/>
</dbReference>
<dbReference type="RefSeq" id="XP_003293714.1">
    <property type="nucleotide sequence ID" value="XM_003293666.1"/>
</dbReference>
<dbReference type="InterPro" id="IPR051904">
    <property type="entry name" value="UPF0746_actin_org"/>
</dbReference>
<evidence type="ECO:0000313" key="2">
    <source>
        <dbReference type="EMBL" id="EGC29768.1"/>
    </source>
</evidence>
<dbReference type="AlphaFoldDB" id="F1A220"/>
<dbReference type="InParanoid" id="F1A220"/>
<dbReference type="GeneID" id="10505025"/>
<accession>F1A220</accession>
<evidence type="ECO:0000256" key="1">
    <source>
        <dbReference type="SAM" id="MobiDB-lite"/>
    </source>
</evidence>
<dbReference type="EMBL" id="GL871394">
    <property type="protein sequence ID" value="EGC29768.1"/>
    <property type="molecule type" value="Genomic_DNA"/>
</dbReference>
<dbReference type="OMA" id="HSSCPRI"/>
<evidence type="ECO:0000313" key="3">
    <source>
        <dbReference type="Proteomes" id="UP000001064"/>
    </source>
</evidence>
<dbReference type="OrthoDB" id="10487952at2759"/>
<dbReference type="KEGG" id="dpp:DICPUDRAFT_51109"/>
<name>F1A220_DICPU</name>
<dbReference type="FunCoup" id="F1A220">
    <property type="interactions" value="937"/>
</dbReference>
<sequence length="949" mass="111880">MELINNNPIKKIKTQHNNDNSVIDKEQLFFKIIRNRYLFKKILGYLKRDQFALEFYSVIDINWLLKNNYPGVLKDKVKQGHYLITSDGAIPHTNDTTIFYDSFFIIFEYIKSEQDKDFYRSLFNNYPMHFKMETQEQRDRLFEYTIKKGCVGAVICLVEYFGFQVTQEHLDAAILINTNYEEEQKKNFGEWISQQIFIGEEILPLIPTIHYNQDYKNLATTVFKIINYFMHRLQQVPLHLNLKNFFKTCPFDLNLSELFEACLAIDFLFQKGIFNNYNYYNNDLNNNNNNNSGGNYNNNDSDINNNNNSNESIQINNSLIKSEFEIRKWLLEFNDKQLKTKVELLGNKNEKIQALVQMYMTVRCKPHKCLRYYLMFDNASFDINVFPTLGSRIYLSFSFDYGCNVLLRGWFDGGSSNCYDVSEIYVSLYFHYRDREHEVCHLLEYQPFLFRQCVSKDIKEKFIKDVCSDILNPNISKSKKLEPLFFFSLVVDYDDLELVKLAFRYLAPYLKNPLCGSEYRNPYSHFSFNVYRYIRSVPVLTFLYYHLNEEMIRDQSFITSCRLEVWYLYGRLELLKAYEELTNYKGGPDFEFSHSSCPRISFRGFALNRYFIHVVQHIVSKPDLYNFDSLVLDCLKYYPEARKFYTTDLAYLIENTDFEYRPFQISCSIFGSCNPQSSGGNCCFSSTNRIRLFHWILKEKLHDIAIGRCALFAQELNEMKYLTGRIDELIFSNNTVGFVGNPFCKQIFQRIGERGDVKTLSVIMETFFSTLQQSLSLSFTAKTNLYELLKYAAEFGRINIFQFLYKNNYSFVLLPQQQQQQPQQQQHQTQNVQNLIQDNNDNNDNDINNNDINNNDNNIDNNINNNSINNSINNSNQNEGIYGLFSQSLLNVIFAKVIEKDYIELYLLLVNTFNFKISNEQFQFHSGSSISILNNVIVNNNNINNNNNN</sequence>
<keyword evidence="3" id="KW-1185">Reference proteome</keyword>
<dbReference type="PANTHER" id="PTHR32488">
    <property type="entry name" value="UPF0746 PROTEIN DDB_G0280785-RELATED"/>
    <property type="match status" value="1"/>
</dbReference>
<reference evidence="3" key="1">
    <citation type="journal article" date="2011" name="Genome Biol.">
        <title>Comparative genomics of the social amoebae Dictyostelium discoideum and Dictyostelium purpureum.</title>
        <authorList>
            <consortium name="US DOE Joint Genome Institute (JGI-PGF)"/>
            <person name="Sucgang R."/>
            <person name="Kuo A."/>
            <person name="Tian X."/>
            <person name="Salerno W."/>
            <person name="Parikh A."/>
            <person name="Feasley C.L."/>
            <person name="Dalin E."/>
            <person name="Tu H."/>
            <person name="Huang E."/>
            <person name="Barry K."/>
            <person name="Lindquist E."/>
            <person name="Shapiro H."/>
            <person name="Bruce D."/>
            <person name="Schmutz J."/>
            <person name="Salamov A."/>
            <person name="Fey P."/>
            <person name="Gaudet P."/>
            <person name="Anjard C."/>
            <person name="Babu M.M."/>
            <person name="Basu S."/>
            <person name="Bushmanova Y."/>
            <person name="van der Wel H."/>
            <person name="Katoh-Kurasawa M."/>
            <person name="Dinh C."/>
            <person name="Coutinho P.M."/>
            <person name="Saito T."/>
            <person name="Elias M."/>
            <person name="Schaap P."/>
            <person name="Kay R.R."/>
            <person name="Henrissat B."/>
            <person name="Eichinger L."/>
            <person name="Rivero F."/>
            <person name="Putnam N.H."/>
            <person name="West C.M."/>
            <person name="Loomis W.F."/>
            <person name="Chisholm R.L."/>
            <person name="Shaulsky G."/>
            <person name="Strassmann J.E."/>
            <person name="Queller D.C."/>
            <person name="Kuspa A."/>
            <person name="Grigoriev I.V."/>
        </authorList>
    </citation>
    <scope>NUCLEOTIDE SEQUENCE [LARGE SCALE GENOMIC DNA]</scope>
    <source>
        <strain evidence="3">QSDP1</strain>
    </source>
</reference>
<dbReference type="Proteomes" id="UP000001064">
    <property type="component" value="Unassembled WGS sequence"/>
</dbReference>
<dbReference type="VEuPathDB" id="AmoebaDB:DICPUDRAFT_51109"/>
<dbReference type="STRING" id="5786.F1A220"/>
<organism evidence="2 3">
    <name type="scientific">Dictyostelium purpureum</name>
    <name type="common">Slime mold</name>
    <dbReference type="NCBI Taxonomy" id="5786"/>
    <lineage>
        <taxon>Eukaryota</taxon>
        <taxon>Amoebozoa</taxon>
        <taxon>Evosea</taxon>
        <taxon>Eumycetozoa</taxon>
        <taxon>Dictyostelia</taxon>
        <taxon>Dictyosteliales</taxon>
        <taxon>Dictyosteliaceae</taxon>
        <taxon>Dictyostelium</taxon>
    </lineage>
</organism>
<proteinExistence type="predicted"/>
<gene>
    <name evidence="2" type="ORF">DICPUDRAFT_51109</name>
</gene>
<protein>
    <submittedName>
        <fullName evidence="2">Uncharacterized protein</fullName>
    </submittedName>
</protein>